<evidence type="ECO:0000256" key="2">
    <source>
        <dbReference type="SAM" id="SignalP"/>
    </source>
</evidence>
<name>A0AAD4R5C3_9BILA</name>
<evidence type="ECO:0000256" key="1">
    <source>
        <dbReference type="SAM" id="Phobius"/>
    </source>
</evidence>
<keyword evidence="1" id="KW-1133">Transmembrane helix</keyword>
<dbReference type="PANTHER" id="PTHR37433:SF20">
    <property type="entry name" value="ACTIVIN_RECP DOMAIN-CONTAINING PROTEIN"/>
    <property type="match status" value="1"/>
</dbReference>
<dbReference type="EMBL" id="JAKKPZ010000009">
    <property type="protein sequence ID" value="KAI1717193.1"/>
    <property type="molecule type" value="Genomic_DNA"/>
</dbReference>
<dbReference type="Pfam" id="PF24602">
    <property type="entry name" value="DUF7622"/>
    <property type="match status" value="1"/>
</dbReference>
<feature type="chain" id="PRO_5041912717" description="DUF7622 domain-containing protein" evidence="2">
    <location>
        <begin position="26"/>
        <end position="394"/>
    </location>
</feature>
<keyword evidence="5" id="KW-1185">Reference proteome</keyword>
<dbReference type="Proteomes" id="UP001201812">
    <property type="component" value="Unassembled WGS sequence"/>
</dbReference>
<evidence type="ECO:0000313" key="4">
    <source>
        <dbReference type="EMBL" id="KAI1717193.1"/>
    </source>
</evidence>
<protein>
    <recommendedName>
        <fullName evidence="3">DUF7622 domain-containing protein</fullName>
    </recommendedName>
</protein>
<organism evidence="4 5">
    <name type="scientific">Ditylenchus destructor</name>
    <dbReference type="NCBI Taxonomy" id="166010"/>
    <lineage>
        <taxon>Eukaryota</taxon>
        <taxon>Metazoa</taxon>
        <taxon>Ecdysozoa</taxon>
        <taxon>Nematoda</taxon>
        <taxon>Chromadorea</taxon>
        <taxon>Rhabditida</taxon>
        <taxon>Tylenchina</taxon>
        <taxon>Tylenchomorpha</taxon>
        <taxon>Sphaerularioidea</taxon>
        <taxon>Anguinidae</taxon>
        <taxon>Anguininae</taxon>
        <taxon>Ditylenchus</taxon>
    </lineage>
</organism>
<keyword evidence="2" id="KW-0732">Signal</keyword>
<dbReference type="InterPro" id="IPR056039">
    <property type="entry name" value="DUF7622"/>
</dbReference>
<accession>A0AAD4R5C3</accession>
<reference evidence="4" key="1">
    <citation type="submission" date="2022-01" db="EMBL/GenBank/DDBJ databases">
        <title>Genome Sequence Resource for Two Populations of Ditylenchus destructor, the Migratory Endoparasitic Phytonematode.</title>
        <authorList>
            <person name="Zhang H."/>
            <person name="Lin R."/>
            <person name="Xie B."/>
        </authorList>
    </citation>
    <scope>NUCLEOTIDE SEQUENCE</scope>
    <source>
        <strain evidence="4">BazhouSP</strain>
    </source>
</reference>
<dbReference type="AlphaFoldDB" id="A0AAD4R5C3"/>
<keyword evidence="1" id="KW-0812">Transmembrane</keyword>
<evidence type="ECO:0000259" key="3">
    <source>
        <dbReference type="Pfam" id="PF24602"/>
    </source>
</evidence>
<dbReference type="PANTHER" id="PTHR37433">
    <property type="entry name" value="PROTEIN CBG25136-RELATED"/>
    <property type="match status" value="1"/>
</dbReference>
<evidence type="ECO:0000313" key="5">
    <source>
        <dbReference type="Proteomes" id="UP001201812"/>
    </source>
</evidence>
<gene>
    <name evidence="4" type="ORF">DdX_06926</name>
</gene>
<feature type="transmembrane region" description="Helical" evidence="1">
    <location>
        <begin position="376"/>
        <end position="393"/>
    </location>
</feature>
<proteinExistence type="predicted"/>
<feature type="domain" description="DUF7622" evidence="3">
    <location>
        <begin position="248"/>
        <end position="305"/>
    </location>
</feature>
<feature type="signal peptide" evidence="2">
    <location>
        <begin position="1"/>
        <end position="25"/>
    </location>
</feature>
<comment type="caution">
    <text evidence="4">The sequence shown here is derived from an EMBL/GenBank/DDBJ whole genome shotgun (WGS) entry which is preliminary data.</text>
</comment>
<sequence>MIFRTGAFQLRNYSVLIPLAMSTLALVETLRCLNCRNSLDWSERSCSEHCDGDFCVLWTFREMSTDYKLQGCISGIDVKTLPMGCRNNNAQATLCLCDSGDLCNDETTQIEADTSQAVIPMPMDTKCHSFTDAPFMKMGNRPPVRSRTCLSDYCFFTQTATTRVLGQTEVITSGSCGPTPQFNFDLLISGSLLWPGSGLFADACYELQVQKESRILGCACSQDNCNIKSAYPIHRSHKNSCHLGLVGAQSCVGEFCLVQRSFVSGYGLQYLQGCISASDNSQLKPGYRNILGVEQWLCSTDFCNTLENIGEEVSMVQTLQPILNRSQTHLRSAYAHASNMQAQGVGGRVKAQDSLSSRINLQRNGNFSCRFVCNQILLLFLLCKFCVTYHWYFL</sequence>
<keyword evidence="1" id="KW-0472">Membrane</keyword>